<dbReference type="GO" id="GO:0016787">
    <property type="term" value="F:hydrolase activity"/>
    <property type="evidence" value="ECO:0007669"/>
    <property type="project" value="UniProtKB-KW"/>
</dbReference>
<dbReference type="PROSITE" id="PS00893">
    <property type="entry name" value="NUDIX_BOX"/>
    <property type="match status" value="1"/>
</dbReference>
<dbReference type="CDD" id="cd02883">
    <property type="entry name" value="NUDIX_Hydrolase"/>
    <property type="match status" value="1"/>
</dbReference>
<dbReference type="InterPro" id="IPR015797">
    <property type="entry name" value="NUDIX_hydrolase-like_dom_sf"/>
</dbReference>
<proteinExistence type="inferred from homology"/>
<dbReference type="Proteomes" id="UP001303115">
    <property type="component" value="Unassembled WGS sequence"/>
</dbReference>
<dbReference type="AlphaFoldDB" id="A0AAN6P5Z8"/>
<dbReference type="InterPro" id="IPR020084">
    <property type="entry name" value="NUDIX_hydrolase_CS"/>
</dbReference>
<dbReference type="SUPFAM" id="SSF55811">
    <property type="entry name" value="Nudix"/>
    <property type="match status" value="1"/>
</dbReference>
<dbReference type="Pfam" id="PF00293">
    <property type="entry name" value="NUDIX"/>
    <property type="match status" value="1"/>
</dbReference>
<dbReference type="PANTHER" id="PTHR43046">
    <property type="entry name" value="GDP-MANNOSE MANNOSYL HYDROLASE"/>
    <property type="match status" value="1"/>
</dbReference>
<keyword evidence="6" id="KW-1185">Reference proteome</keyword>
<evidence type="ECO:0000313" key="6">
    <source>
        <dbReference type="Proteomes" id="UP001303115"/>
    </source>
</evidence>
<evidence type="ECO:0000256" key="3">
    <source>
        <dbReference type="RuleBase" id="RU003476"/>
    </source>
</evidence>
<comment type="cofactor">
    <cofactor evidence="1">
        <name>Mg(2+)</name>
        <dbReference type="ChEBI" id="CHEBI:18420"/>
    </cofactor>
</comment>
<dbReference type="PROSITE" id="PS51462">
    <property type="entry name" value="NUDIX"/>
    <property type="match status" value="1"/>
</dbReference>
<reference evidence="6" key="1">
    <citation type="journal article" date="2023" name="Mol. Phylogenet. Evol.">
        <title>Genome-scale phylogeny and comparative genomics of the fungal order Sordariales.</title>
        <authorList>
            <person name="Hensen N."/>
            <person name="Bonometti L."/>
            <person name="Westerberg I."/>
            <person name="Brannstrom I.O."/>
            <person name="Guillou S."/>
            <person name="Cros-Aarteil S."/>
            <person name="Calhoun S."/>
            <person name="Haridas S."/>
            <person name="Kuo A."/>
            <person name="Mondo S."/>
            <person name="Pangilinan J."/>
            <person name="Riley R."/>
            <person name="LaButti K."/>
            <person name="Andreopoulos B."/>
            <person name="Lipzen A."/>
            <person name="Chen C."/>
            <person name="Yan M."/>
            <person name="Daum C."/>
            <person name="Ng V."/>
            <person name="Clum A."/>
            <person name="Steindorff A."/>
            <person name="Ohm R.A."/>
            <person name="Martin F."/>
            <person name="Silar P."/>
            <person name="Natvig D.O."/>
            <person name="Lalanne C."/>
            <person name="Gautier V."/>
            <person name="Ament-Velasquez S.L."/>
            <person name="Kruys A."/>
            <person name="Hutchinson M.I."/>
            <person name="Powell A.J."/>
            <person name="Barry K."/>
            <person name="Miller A.N."/>
            <person name="Grigoriev I.V."/>
            <person name="Debuchy R."/>
            <person name="Gladieux P."/>
            <person name="Hiltunen Thoren M."/>
            <person name="Johannesson H."/>
        </authorList>
    </citation>
    <scope>NUCLEOTIDE SEQUENCE [LARGE SCALE GENOMIC DNA]</scope>
    <source>
        <strain evidence="6">CBS 284.82</strain>
    </source>
</reference>
<evidence type="ECO:0000313" key="5">
    <source>
        <dbReference type="EMBL" id="KAK4031417.1"/>
    </source>
</evidence>
<dbReference type="Gene3D" id="3.90.79.10">
    <property type="entry name" value="Nucleoside Triphosphate Pyrophosphohydrolase"/>
    <property type="match status" value="1"/>
</dbReference>
<accession>A0AAN6P5Z8</accession>
<dbReference type="PRINTS" id="PR00502">
    <property type="entry name" value="NUDIXFAMILY"/>
</dbReference>
<gene>
    <name evidence="5" type="ORF">C8A01DRAFT_51489</name>
</gene>
<name>A0AAN6P5Z8_9PEZI</name>
<dbReference type="EMBL" id="MU854818">
    <property type="protein sequence ID" value="KAK4031417.1"/>
    <property type="molecule type" value="Genomic_DNA"/>
</dbReference>
<evidence type="ECO:0000256" key="1">
    <source>
        <dbReference type="ARBA" id="ARBA00001946"/>
    </source>
</evidence>
<dbReference type="PANTHER" id="PTHR43046:SF14">
    <property type="entry name" value="MUTT_NUDIX FAMILY PROTEIN"/>
    <property type="match status" value="1"/>
</dbReference>
<keyword evidence="2 3" id="KW-0378">Hydrolase</keyword>
<evidence type="ECO:0000259" key="4">
    <source>
        <dbReference type="PROSITE" id="PS51462"/>
    </source>
</evidence>
<organism evidence="5 6">
    <name type="scientific">Parachaetomium inaequale</name>
    <dbReference type="NCBI Taxonomy" id="2588326"/>
    <lineage>
        <taxon>Eukaryota</taxon>
        <taxon>Fungi</taxon>
        <taxon>Dikarya</taxon>
        <taxon>Ascomycota</taxon>
        <taxon>Pezizomycotina</taxon>
        <taxon>Sordariomycetes</taxon>
        <taxon>Sordariomycetidae</taxon>
        <taxon>Sordariales</taxon>
        <taxon>Chaetomiaceae</taxon>
        <taxon>Parachaetomium</taxon>
    </lineage>
</organism>
<evidence type="ECO:0000256" key="2">
    <source>
        <dbReference type="ARBA" id="ARBA00022801"/>
    </source>
</evidence>
<dbReference type="InterPro" id="IPR000086">
    <property type="entry name" value="NUDIX_hydrolase_dom"/>
</dbReference>
<dbReference type="InterPro" id="IPR020476">
    <property type="entry name" value="Nudix_hydrolase"/>
</dbReference>
<protein>
    <submittedName>
        <fullName evidence="5">NUDIX hydrolase domain-like protein</fullName>
    </submittedName>
</protein>
<sequence length="185" mass="21138">MATTAVSTRDPARRLYGVKHSVGTMGILLRGDHSECEVLLIHRRLKTPEIQSNGPPDSWWFPGGGADADETPEEAIVREFSEEVGLDGQTDDYLDKPWCCFLYVVEQLNPEQQPQVMEKHKHVALEWIRWDKMWDMIKAGMAACESETGSSSKDSAEEMRFFPTMHNMVKKYPNRSNIACLKRHL</sequence>
<comment type="similarity">
    <text evidence="3">Belongs to the Nudix hydrolase family.</text>
</comment>
<comment type="caution">
    <text evidence="5">The sequence shown here is derived from an EMBL/GenBank/DDBJ whole genome shotgun (WGS) entry which is preliminary data.</text>
</comment>
<feature type="domain" description="Nudix hydrolase" evidence="4">
    <location>
        <begin position="19"/>
        <end position="157"/>
    </location>
</feature>